<name>A0ABU0AM60_9BACI</name>
<evidence type="ECO:0000313" key="1">
    <source>
        <dbReference type="EMBL" id="MDQ0272348.1"/>
    </source>
</evidence>
<dbReference type="EMBL" id="JAUSUB010000022">
    <property type="protein sequence ID" value="MDQ0272348.1"/>
    <property type="molecule type" value="Genomic_DNA"/>
</dbReference>
<organism evidence="1 2">
    <name type="scientific">Cytobacillus purgationiresistens</name>
    <dbReference type="NCBI Taxonomy" id="863449"/>
    <lineage>
        <taxon>Bacteria</taxon>
        <taxon>Bacillati</taxon>
        <taxon>Bacillota</taxon>
        <taxon>Bacilli</taxon>
        <taxon>Bacillales</taxon>
        <taxon>Bacillaceae</taxon>
        <taxon>Cytobacillus</taxon>
    </lineage>
</organism>
<dbReference type="Proteomes" id="UP001238088">
    <property type="component" value="Unassembled WGS sequence"/>
</dbReference>
<protein>
    <recommendedName>
        <fullName evidence="3">Fur-regulated basic protein FbpA</fullName>
    </recommendedName>
</protein>
<proteinExistence type="predicted"/>
<sequence>MQYLRKAVEKKKQYLIELLKEKNIQESEQNLQSLTLSELEGLSKKHLSLK</sequence>
<dbReference type="RefSeq" id="WP_307477646.1">
    <property type="nucleotide sequence ID" value="NZ_JAUSUB010000022.1"/>
</dbReference>
<gene>
    <name evidence="1" type="ORF">J2S17_004240</name>
</gene>
<comment type="caution">
    <text evidence="1">The sequence shown here is derived from an EMBL/GenBank/DDBJ whole genome shotgun (WGS) entry which is preliminary data.</text>
</comment>
<evidence type="ECO:0000313" key="2">
    <source>
        <dbReference type="Proteomes" id="UP001238088"/>
    </source>
</evidence>
<accession>A0ABU0AM60</accession>
<keyword evidence="2" id="KW-1185">Reference proteome</keyword>
<evidence type="ECO:0008006" key="3">
    <source>
        <dbReference type="Google" id="ProtNLM"/>
    </source>
</evidence>
<reference evidence="1 2" key="1">
    <citation type="submission" date="2023-07" db="EMBL/GenBank/DDBJ databases">
        <title>Genomic Encyclopedia of Type Strains, Phase IV (KMG-IV): sequencing the most valuable type-strain genomes for metagenomic binning, comparative biology and taxonomic classification.</title>
        <authorList>
            <person name="Goeker M."/>
        </authorList>
    </citation>
    <scope>NUCLEOTIDE SEQUENCE [LARGE SCALE GENOMIC DNA]</scope>
    <source>
        <strain evidence="1 2">DSM 23494</strain>
    </source>
</reference>